<keyword evidence="9" id="KW-0368">Histidine biosynthesis</keyword>
<feature type="binding site" evidence="12">
    <location>
        <position position="89"/>
    </location>
    <ligand>
        <name>Mg(2+)</name>
        <dbReference type="ChEBI" id="CHEBI:18420"/>
        <label>1</label>
        <note>catalytic</note>
    </ligand>
</feature>
<name>A0AAE4AU63_9HYPH</name>
<organism evidence="13 14">
    <name type="scientific">Amorphus orientalis</name>
    <dbReference type="NCBI Taxonomy" id="649198"/>
    <lineage>
        <taxon>Bacteria</taxon>
        <taxon>Pseudomonadati</taxon>
        <taxon>Pseudomonadota</taxon>
        <taxon>Alphaproteobacteria</taxon>
        <taxon>Hyphomicrobiales</taxon>
        <taxon>Amorphaceae</taxon>
        <taxon>Amorphus</taxon>
    </lineage>
</organism>
<feature type="binding site" evidence="12">
    <location>
        <position position="216"/>
    </location>
    <ligand>
        <name>Mg(2+)</name>
        <dbReference type="ChEBI" id="CHEBI:18420"/>
        <label>1</label>
        <note>catalytic</note>
    </ligand>
</feature>
<evidence type="ECO:0000256" key="5">
    <source>
        <dbReference type="ARBA" id="ARBA00022605"/>
    </source>
</evidence>
<keyword evidence="7 13" id="KW-0378">Hydrolase</keyword>
<keyword evidence="6 12" id="KW-0479">Metal-binding</keyword>
<keyword evidence="8 12" id="KW-0460">Magnesium</keyword>
<keyword evidence="14" id="KW-1185">Reference proteome</keyword>
<dbReference type="RefSeq" id="WP_306886947.1">
    <property type="nucleotide sequence ID" value="NZ_JAUSUL010000004.1"/>
</dbReference>
<dbReference type="InterPro" id="IPR020583">
    <property type="entry name" value="Inositol_monoP_metal-BS"/>
</dbReference>
<dbReference type="InterPro" id="IPR000760">
    <property type="entry name" value="Inositol_monophosphatase-like"/>
</dbReference>
<dbReference type="Gene3D" id="3.40.190.80">
    <property type="match status" value="1"/>
</dbReference>
<sequence>MADMRDLQQAVNLMHRLADAAAAAVLPHFRKLDTVDSKDDAGFDPVTVADRGAEKVMRSLIEEVFPEDGIIGEEFGMMRPEAERVWVLDPIDGTRAFITGLPSWGTLIALMERGEPVAGMMSQPFVGERFWTEGNGVFWARGEEREALSARPCPSLAEATLFATTPAMFNGARKAAFERLAAQVKTVRYGTDCYGYAMVAAGHGDIVVEADVQLYDVAPFVPMLAEAGGALTSWDGGRAAEDGTALAVGDPQLFEQVRAVLAGR</sequence>
<dbReference type="PRINTS" id="PR00377">
    <property type="entry name" value="IMPHPHTASES"/>
</dbReference>
<comment type="cofactor">
    <cofactor evidence="1 12">
        <name>Mg(2+)</name>
        <dbReference type="ChEBI" id="CHEBI:18420"/>
    </cofactor>
</comment>
<evidence type="ECO:0000256" key="11">
    <source>
        <dbReference type="NCBIfam" id="TIGR02067"/>
    </source>
</evidence>
<dbReference type="AlphaFoldDB" id="A0AAE4AU63"/>
<evidence type="ECO:0000256" key="9">
    <source>
        <dbReference type="ARBA" id="ARBA00023102"/>
    </source>
</evidence>
<feature type="binding site" evidence="12">
    <location>
        <position position="91"/>
    </location>
    <ligand>
        <name>Mg(2+)</name>
        <dbReference type="ChEBI" id="CHEBI:18420"/>
        <label>1</label>
        <note>catalytic</note>
    </ligand>
</feature>
<feature type="binding site" evidence="12">
    <location>
        <position position="92"/>
    </location>
    <ligand>
        <name>Mg(2+)</name>
        <dbReference type="ChEBI" id="CHEBI:18420"/>
        <label>1</label>
        <note>catalytic</note>
    </ligand>
</feature>
<dbReference type="PANTHER" id="PTHR43200:SF6">
    <property type="entry name" value="3'(2'),5'-BISPHOSPHATE NUCLEOTIDASE"/>
    <property type="match status" value="1"/>
</dbReference>
<dbReference type="PROSITE" id="PS00629">
    <property type="entry name" value="IMP_1"/>
    <property type="match status" value="1"/>
</dbReference>
<dbReference type="Gene3D" id="3.30.540.10">
    <property type="entry name" value="Fructose-1,6-Bisphosphatase, subunit A, domain 1"/>
    <property type="match status" value="1"/>
</dbReference>
<protein>
    <recommendedName>
        <fullName evidence="4 11">Histidinol-phosphatase</fullName>
        <ecNumber evidence="4 11">3.1.3.15</ecNumber>
    </recommendedName>
</protein>
<comment type="pathway">
    <text evidence="2">Amino-acid biosynthesis; L-histidine biosynthesis; L-histidine from 5-phospho-alpha-D-ribose 1-diphosphate: step 8/9.</text>
</comment>
<evidence type="ECO:0000256" key="7">
    <source>
        <dbReference type="ARBA" id="ARBA00022801"/>
    </source>
</evidence>
<dbReference type="FunFam" id="3.30.540.10:FF:000030">
    <property type="entry name" value="Inositol monophosphatase"/>
    <property type="match status" value="1"/>
</dbReference>
<comment type="catalytic activity">
    <reaction evidence="10">
        <text>L-histidinol phosphate + H2O = L-histidinol + phosphate</text>
        <dbReference type="Rhea" id="RHEA:14465"/>
        <dbReference type="ChEBI" id="CHEBI:15377"/>
        <dbReference type="ChEBI" id="CHEBI:43474"/>
        <dbReference type="ChEBI" id="CHEBI:57699"/>
        <dbReference type="ChEBI" id="CHEBI:57980"/>
        <dbReference type="EC" id="3.1.3.15"/>
    </reaction>
</comment>
<evidence type="ECO:0000256" key="6">
    <source>
        <dbReference type="ARBA" id="ARBA00022723"/>
    </source>
</evidence>
<dbReference type="GO" id="GO:0000105">
    <property type="term" value="P:L-histidine biosynthetic process"/>
    <property type="evidence" value="ECO:0007669"/>
    <property type="project" value="UniProtKB-UniRule"/>
</dbReference>
<accession>A0AAE4AU63</accession>
<evidence type="ECO:0000256" key="10">
    <source>
        <dbReference type="ARBA" id="ARBA00049158"/>
    </source>
</evidence>
<dbReference type="CDD" id="cd01641">
    <property type="entry name" value="Bacterial_IMPase_like_1"/>
    <property type="match status" value="1"/>
</dbReference>
<dbReference type="PANTHER" id="PTHR43200">
    <property type="entry name" value="PHOSPHATASE"/>
    <property type="match status" value="1"/>
</dbReference>
<dbReference type="InterPro" id="IPR011809">
    <property type="entry name" value="His_9_proposed"/>
</dbReference>
<comment type="similarity">
    <text evidence="3">Belongs to the inositol monophosphatase superfamily.</text>
</comment>
<proteinExistence type="inferred from homology"/>
<evidence type="ECO:0000256" key="1">
    <source>
        <dbReference type="ARBA" id="ARBA00001946"/>
    </source>
</evidence>
<dbReference type="EMBL" id="JAUSUL010000004">
    <property type="protein sequence ID" value="MDQ0317053.1"/>
    <property type="molecule type" value="Genomic_DNA"/>
</dbReference>
<evidence type="ECO:0000256" key="3">
    <source>
        <dbReference type="ARBA" id="ARBA00009759"/>
    </source>
</evidence>
<evidence type="ECO:0000313" key="13">
    <source>
        <dbReference type="EMBL" id="MDQ0317053.1"/>
    </source>
</evidence>
<evidence type="ECO:0000256" key="8">
    <source>
        <dbReference type="ARBA" id="ARBA00022842"/>
    </source>
</evidence>
<reference evidence="13" key="1">
    <citation type="submission" date="2023-07" db="EMBL/GenBank/DDBJ databases">
        <title>Genomic Encyclopedia of Type Strains, Phase IV (KMG-IV): sequencing the most valuable type-strain genomes for metagenomic binning, comparative biology and taxonomic classification.</title>
        <authorList>
            <person name="Goeker M."/>
        </authorList>
    </citation>
    <scope>NUCLEOTIDE SEQUENCE</scope>
    <source>
        <strain evidence="13">DSM 21202</strain>
    </source>
</reference>
<dbReference type="Pfam" id="PF00459">
    <property type="entry name" value="Inositol_P"/>
    <property type="match status" value="1"/>
</dbReference>
<comment type="caution">
    <text evidence="13">The sequence shown here is derived from an EMBL/GenBank/DDBJ whole genome shotgun (WGS) entry which is preliminary data.</text>
</comment>
<evidence type="ECO:0000313" key="14">
    <source>
        <dbReference type="Proteomes" id="UP001229244"/>
    </source>
</evidence>
<dbReference type="EC" id="3.1.3.15" evidence="4 11"/>
<evidence type="ECO:0000256" key="2">
    <source>
        <dbReference type="ARBA" id="ARBA00004970"/>
    </source>
</evidence>
<dbReference type="GO" id="GO:0004401">
    <property type="term" value="F:histidinol-phosphatase activity"/>
    <property type="evidence" value="ECO:0007669"/>
    <property type="project" value="UniProtKB-UniRule"/>
</dbReference>
<keyword evidence="5" id="KW-0028">Amino-acid biosynthesis</keyword>
<dbReference type="NCBIfam" id="TIGR02067">
    <property type="entry name" value="his_9_HisN"/>
    <property type="match status" value="1"/>
</dbReference>
<gene>
    <name evidence="13" type="ORF">J2S73_003530</name>
</gene>
<evidence type="ECO:0000256" key="12">
    <source>
        <dbReference type="PIRSR" id="PIRSR600760-2"/>
    </source>
</evidence>
<dbReference type="InterPro" id="IPR051090">
    <property type="entry name" value="Inositol_monoP_superfamily"/>
</dbReference>
<dbReference type="Proteomes" id="UP001229244">
    <property type="component" value="Unassembled WGS sequence"/>
</dbReference>
<dbReference type="SUPFAM" id="SSF56655">
    <property type="entry name" value="Carbohydrate phosphatase"/>
    <property type="match status" value="1"/>
</dbReference>
<feature type="binding site" evidence="12">
    <location>
        <position position="73"/>
    </location>
    <ligand>
        <name>Mg(2+)</name>
        <dbReference type="ChEBI" id="CHEBI:18420"/>
        <label>1</label>
        <note>catalytic</note>
    </ligand>
</feature>
<dbReference type="GO" id="GO:0046872">
    <property type="term" value="F:metal ion binding"/>
    <property type="evidence" value="ECO:0007669"/>
    <property type="project" value="UniProtKB-KW"/>
</dbReference>
<evidence type="ECO:0000256" key="4">
    <source>
        <dbReference type="ARBA" id="ARBA00013085"/>
    </source>
</evidence>